<dbReference type="AlphaFoldDB" id="A0A0B7B360"/>
<proteinExistence type="predicted"/>
<sequence length="63" mass="7162">MQEEKEMVSVRSPLEAGFFYANDSQVDPLGTKEMLGSKGGHNNVNHITKCVWIVTEKYRPSNY</sequence>
<gene>
    <name evidence="1" type="primary">ORF154366</name>
</gene>
<accession>A0A0B7B360</accession>
<protein>
    <submittedName>
        <fullName evidence="1">Uncharacterized protein</fullName>
    </submittedName>
</protein>
<dbReference type="EMBL" id="HACG01039680">
    <property type="protein sequence ID" value="CEK86545.1"/>
    <property type="molecule type" value="Transcribed_RNA"/>
</dbReference>
<name>A0A0B7B360_9EUPU</name>
<evidence type="ECO:0000313" key="1">
    <source>
        <dbReference type="EMBL" id="CEK86545.1"/>
    </source>
</evidence>
<organism evidence="1">
    <name type="scientific">Arion vulgaris</name>
    <dbReference type="NCBI Taxonomy" id="1028688"/>
    <lineage>
        <taxon>Eukaryota</taxon>
        <taxon>Metazoa</taxon>
        <taxon>Spiralia</taxon>
        <taxon>Lophotrochozoa</taxon>
        <taxon>Mollusca</taxon>
        <taxon>Gastropoda</taxon>
        <taxon>Heterobranchia</taxon>
        <taxon>Euthyneura</taxon>
        <taxon>Panpulmonata</taxon>
        <taxon>Eupulmonata</taxon>
        <taxon>Stylommatophora</taxon>
        <taxon>Helicina</taxon>
        <taxon>Arionoidea</taxon>
        <taxon>Arionidae</taxon>
        <taxon>Arion</taxon>
    </lineage>
</organism>
<reference evidence="1" key="1">
    <citation type="submission" date="2014-12" db="EMBL/GenBank/DDBJ databases">
        <title>Insight into the proteome of Arion vulgaris.</title>
        <authorList>
            <person name="Aradska J."/>
            <person name="Bulat T."/>
            <person name="Smidak R."/>
            <person name="Sarate P."/>
            <person name="Gangsoo J."/>
            <person name="Sialana F."/>
            <person name="Bilban M."/>
            <person name="Lubec G."/>
        </authorList>
    </citation>
    <scope>NUCLEOTIDE SEQUENCE</scope>
    <source>
        <tissue evidence="1">Skin</tissue>
    </source>
</reference>